<dbReference type="Proteomes" id="UP001144323">
    <property type="component" value="Unassembled WGS sequence"/>
</dbReference>
<dbReference type="InterPro" id="IPR036157">
    <property type="entry name" value="dUTPase-like_sf"/>
</dbReference>
<comment type="similarity">
    <text evidence="1 5">Belongs to the dUTPase family.</text>
</comment>
<accession>A0A9W6LSS7</accession>
<proteinExistence type="inferred from homology"/>
<evidence type="ECO:0000256" key="2">
    <source>
        <dbReference type="ARBA" id="ARBA00022801"/>
    </source>
</evidence>
<feature type="domain" description="dUTPase-like" evidence="6">
    <location>
        <begin position="15"/>
        <end position="147"/>
    </location>
</feature>
<dbReference type="SUPFAM" id="SSF51283">
    <property type="entry name" value="dUTPase-like"/>
    <property type="match status" value="1"/>
</dbReference>
<name>A0A9W6LSS7_9HYPH</name>
<protein>
    <recommendedName>
        <fullName evidence="5">Deoxyuridine 5'-triphosphate nucleotidohydrolase</fullName>
        <shortName evidence="5">dUTPase</shortName>
        <ecNumber evidence="5">3.6.1.23</ecNumber>
    </recommendedName>
    <alternativeName>
        <fullName evidence="5">dUTP pyrophosphatase</fullName>
    </alternativeName>
</protein>
<evidence type="ECO:0000256" key="1">
    <source>
        <dbReference type="ARBA" id="ARBA00006581"/>
    </source>
</evidence>
<comment type="caution">
    <text evidence="7">The sequence shown here is derived from an EMBL/GenBank/DDBJ whole genome shotgun (WGS) entry which is preliminary data.</text>
</comment>
<dbReference type="RefSeq" id="WP_281803928.1">
    <property type="nucleotide sequence ID" value="NZ_BSEC01000001.1"/>
</dbReference>
<dbReference type="PANTHER" id="PTHR11241:SF0">
    <property type="entry name" value="DEOXYURIDINE 5'-TRIPHOSPHATE NUCLEOTIDOHYDROLASE"/>
    <property type="match status" value="1"/>
</dbReference>
<evidence type="ECO:0000256" key="3">
    <source>
        <dbReference type="ARBA" id="ARBA00023080"/>
    </source>
</evidence>
<dbReference type="Gene3D" id="2.70.40.10">
    <property type="match status" value="1"/>
</dbReference>
<evidence type="ECO:0000313" key="7">
    <source>
        <dbReference type="EMBL" id="GLI93893.1"/>
    </source>
</evidence>
<dbReference type="InterPro" id="IPR029054">
    <property type="entry name" value="dUTPase-like"/>
</dbReference>
<comment type="caution">
    <text evidence="5">Lacks conserved residue(s) required for the propagation of feature annotation.</text>
</comment>
<evidence type="ECO:0000256" key="4">
    <source>
        <dbReference type="ARBA" id="ARBA00047686"/>
    </source>
</evidence>
<keyword evidence="8" id="KW-1185">Reference proteome</keyword>
<dbReference type="InterPro" id="IPR008181">
    <property type="entry name" value="dUTPase"/>
</dbReference>
<evidence type="ECO:0000256" key="5">
    <source>
        <dbReference type="HAMAP-Rule" id="MF_00116"/>
    </source>
</evidence>
<feature type="binding site" evidence="5">
    <location>
        <position position="81"/>
    </location>
    <ligand>
        <name>substrate</name>
    </ligand>
</feature>
<gene>
    <name evidence="5 7" type="primary">dut</name>
    <name evidence="7" type="ORF">LMG27198_28850</name>
</gene>
<keyword evidence="5" id="KW-0479">Metal-binding</keyword>
<keyword evidence="5" id="KW-0460">Magnesium</keyword>
<sequence>MKVFIRRLTNGEGLPAPDYKSAGAAGLDLYAALPAGQKLILEPGARDLIPTGLQIALPEGYEAQVRPRSGLAVEHGVTVLNAPGTIDSDYRGEVKALLVNHGGQPFEITRGMRVAQLVIAPVARAKLVEVDELDDTARGAGGFGSTGLHGEGGK</sequence>
<dbReference type="NCBIfam" id="TIGR00576">
    <property type="entry name" value="dut"/>
    <property type="match status" value="1"/>
</dbReference>
<dbReference type="GO" id="GO:0006226">
    <property type="term" value="P:dUMP biosynthetic process"/>
    <property type="evidence" value="ECO:0007669"/>
    <property type="project" value="UniProtKB-UniRule"/>
</dbReference>
<dbReference type="HAMAP" id="MF_00116">
    <property type="entry name" value="dUTPase_bact"/>
    <property type="match status" value="1"/>
</dbReference>
<organism evidence="7 8">
    <name type="scientific">Methylocystis echinoides</name>
    <dbReference type="NCBI Taxonomy" id="29468"/>
    <lineage>
        <taxon>Bacteria</taxon>
        <taxon>Pseudomonadati</taxon>
        <taxon>Pseudomonadota</taxon>
        <taxon>Alphaproteobacteria</taxon>
        <taxon>Hyphomicrobiales</taxon>
        <taxon>Methylocystaceae</taxon>
        <taxon>Methylocystis</taxon>
    </lineage>
</organism>
<keyword evidence="2 5" id="KW-0378">Hydrolase</keyword>
<dbReference type="GO" id="GO:0004170">
    <property type="term" value="F:dUTP diphosphatase activity"/>
    <property type="evidence" value="ECO:0007669"/>
    <property type="project" value="UniProtKB-UniRule"/>
</dbReference>
<comment type="catalytic activity">
    <reaction evidence="4 5">
        <text>dUTP + H2O = dUMP + diphosphate + H(+)</text>
        <dbReference type="Rhea" id="RHEA:10248"/>
        <dbReference type="ChEBI" id="CHEBI:15377"/>
        <dbReference type="ChEBI" id="CHEBI:15378"/>
        <dbReference type="ChEBI" id="CHEBI:33019"/>
        <dbReference type="ChEBI" id="CHEBI:61555"/>
        <dbReference type="ChEBI" id="CHEBI:246422"/>
        <dbReference type="EC" id="3.6.1.23"/>
    </reaction>
</comment>
<keyword evidence="3 5" id="KW-0546">Nucleotide metabolism</keyword>
<dbReference type="Pfam" id="PF00692">
    <property type="entry name" value="dUTPase"/>
    <property type="match status" value="1"/>
</dbReference>
<feature type="binding site" evidence="5">
    <location>
        <begin position="68"/>
        <end position="70"/>
    </location>
    <ligand>
        <name>substrate</name>
    </ligand>
</feature>
<evidence type="ECO:0000259" key="6">
    <source>
        <dbReference type="Pfam" id="PF00692"/>
    </source>
</evidence>
<dbReference type="PANTHER" id="PTHR11241">
    <property type="entry name" value="DEOXYURIDINE 5'-TRIPHOSPHATE NUCLEOTIDOHYDROLASE"/>
    <property type="match status" value="1"/>
</dbReference>
<dbReference type="EMBL" id="BSEC01000001">
    <property type="protein sequence ID" value="GLI93893.1"/>
    <property type="molecule type" value="Genomic_DNA"/>
</dbReference>
<dbReference type="GO" id="GO:0000287">
    <property type="term" value="F:magnesium ion binding"/>
    <property type="evidence" value="ECO:0007669"/>
    <property type="project" value="UniProtKB-UniRule"/>
</dbReference>
<dbReference type="CDD" id="cd07557">
    <property type="entry name" value="trimeric_dUTPase"/>
    <property type="match status" value="1"/>
</dbReference>
<dbReference type="InterPro" id="IPR033704">
    <property type="entry name" value="dUTPase_trimeric"/>
</dbReference>
<feature type="binding site" evidence="5">
    <location>
        <begin position="85"/>
        <end position="87"/>
    </location>
    <ligand>
        <name>substrate</name>
    </ligand>
</feature>
<comment type="pathway">
    <text evidence="5">Pyrimidine metabolism; dUMP biosynthesis; dUMP from dCTP (dUTP route): step 2/2.</text>
</comment>
<reference evidence="7" key="1">
    <citation type="journal article" date="2023" name="Int. J. Syst. Evol. Microbiol.">
        <title>Methylocystis iwaonis sp. nov., a type II methane-oxidizing bacterium from surface soil of a rice paddy field in Japan, and emended description of the genus Methylocystis (ex Whittenbury et al. 1970) Bowman et al. 1993.</title>
        <authorList>
            <person name="Kaise H."/>
            <person name="Sawadogo J.B."/>
            <person name="Alam M.S."/>
            <person name="Ueno C."/>
            <person name="Dianou D."/>
            <person name="Shinjo R."/>
            <person name="Asakawa S."/>
        </authorList>
    </citation>
    <scope>NUCLEOTIDE SEQUENCE</scope>
    <source>
        <strain evidence="7">LMG27198</strain>
    </source>
</reference>
<dbReference type="GO" id="GO:0046081">
    <property type="term" value="P:dUTP catabolic process"/>
    <property type="evidence" value="ECO:0007669"/>
    <property type="project" value="InterPro"/>
</dbReference>
<comment type="cofactor">
    <cofactor evidence="5">
        <name>Mg(2+)</name>
        <dbReference type="ChEBI" id="CHEBI:18420"/>
    </cofactor>
</comment>
<comment type="function">
    <text evidence="5">This enzyme is involved in nucleotide metabolism: it produces dUMP, the immediate precursor of thymidine nucleotides and it decreases the intracellular concentration of dUTP so that uracil cannot be incorporated into DNA.</text>
</comment>
<dbReference type="AlphaFoldDB" id="A0A9W6LSS7"/>
<dbReference type="EC" id="3.6.1.23" evidence="5"/>
<evidence type="ECO:0000313" key="8">
    <source>
        <dbReference type="Proteomes" id="UP001144323"/>
    </source>
</evidence>
<dbReference type="NCBIfam" id="NF001862">
    <property type="entry name" value="PRK00601.1"/>
    <property type="match status" value="1"/>
</dbReference>